<feature type="compositionally biased region" description="Polar residues" evidence="1">
    <location>
        <begin position="93"/>
        <end position="111"/>
    </location>
</feature>
<evidence type="ECO:0000313" key="3">
    <source>
        <dbReference type="EMBL" id="CAB4162539.1"/>
    </source>
</evidence>
<evidence type="ECO:0000313" key="2">
    <source>
        <dbReference type="EMBL" id="CAB4143004.1"/>
    </source>
</evidence>
<gene>
    <name evidence="2" type="ORF">UFOVP436_58</name>
    <name evidence="3" type="ORF">UFOVP784_58</name>
</gene>
<reference evidence="2" key="1">
    <citation type="submission" date="2020-04" db="EMBL/GenBank/DDBJ databases">
        <authorList>
            <person name="Chiriac C."/>
            <person name="Salcher M."/>
            <person name="Ghai R."/>
            <person name="Kavagutti S V."/>
        </authorList>
    </citation>
    <scope>NUCLEOTIDE SEQUENCE</scope>
</reference>
<feature type="region of interest" description="Disordered" evidence="1">
    <location>
        <begin position="86"/>
        <end position="111"/>
    </location>
</feature>
<proteinExistence type="predicted"/>
<name>A0A6J5M8L4_9CAUD</name>
<organism evidence="2">
    <name type="scientific">uncultured Caudovirales phage</name>
    <dbReference type="NCBI Taxonomy" id="2100421"/>
    <lineage>
        <taxon>Viruses</taxon>
        <taxon>Duplodnaviria</taxon>
        <taxon>Heunggongvirae</taxon>
        <taxon>Uroviricota</taxon>
        <taxon>Caudoviricetes</taxon>
        <taxon>Peduoviridae</taxon>
        <taxon>Maltschvirus</taxon>
        <taxon>Maltschvirus maltsch</taxon>
    </lineage>
</organism>
<evidence type="ECO:0000256" key="1">
    <source>
        <dbReference type="SAM" id="MobiDB-lite"/>
    </source>
</evidence>
<dbReference type="EMBL" id="LR796418">
    <property type="protein sequence ID" value="CAB4143004.1"/>
    <property type="molecule type" value="Genomic_DNA"/>
</dbReference>
<accession>A0A6J5M8L4</accession>
<sequence>MPKGIGRKYIGDMFATIGRVTSTGRKAASAASSAMGTSMPVGMRGSASSRLPAYKAARATQIKSGKNVVASGLFGVAGMNMMTHDRTKGMYRPTSQPINPISSPQGSGRYA</sequence>
<protein>
    <submittedName>
        <fullName evidence="2">Uncharacterized protein</fullName>
    </submittedName>
</protein>
<dbReference type="EMBL" id="LR796737">
    <property type="protein sequence ID" value="CAB4162539.1"/>
    <property type="molecule type" value="Genomic_DNA"/>
</dbReference>